<dbReference type="Pfam" id="PF09445">
    <property type="entry name" value="Methyltransf_15"/>
    <property type="match status" value="1"/>
</dbReference>
<feature type="compositionally biased region" description="Polar residues" evidence="8">
    <location>
        <begin position="34"/>
        <end position="44"/>
    </location>
</feature>
<evidence type="ECO:0000313" key="9">
    <source>
        <dbReference type="EMBL" id="KAK2626657.1"/>
    </source>
</evidence>
<evidence type="ECO:0000256" key="7">
    <source>
        <dbReference type="ARBA" id="ARBA00049790"/>
    </source>
</evidence>
<organism evidence="9 10">
    <name type="scientific">Diplocarpon rosae</name>
    <dbReference type="NCBI Taxonomy" id="946125"/>
    <lineage>
        <taxon>Eukaryota</taxon>
        <taxon>Fungi</taxon>
        <taxon>Dikarya</taxon>
        <taxon>Ascomycota</taxon>
        <taxon>Pezizomycotina</taxon>
        <taxon>Leotiomycetes</taxon>
        <taxon>Helotiales</taxon>
        <taxon>Drepanopezizaceae</taxon>
        <taxon>Diplocarpon</taxon>
    </lineage>
</organism>
<dbReference type="InterPro" id="IPR019012">
    <property type="entry name" value="RNA_cap_Gua-N2-MeTrfase"/>
</dbReference>
<dbReference type="PANTHER" id="PTHR14741">
    <property type="entry name" value="S-ADENOSYLMETHIONINE-DEPENDENT METHYLTRANSFERASE RELATED"/>
    <property type="match status" value="1"/>
</dbReference>
<protein>
    <recommendedName>
        <fullName evidence="1">Trimethylguanosine synthase</fullName>
    </recommendedName>
    <alternativeName>
        <fullName evidence="7">Cap-specific guanine-N(2) methyltransferase</fullName>
    </alternativeName>
</protein>
<dbReference type="Proteomes" id="UP001285354">
    <property type="component" value="Unassembled WGS sequence"/>
</dbReference>
<evidence type="ECO:0000256" key="2">
    <source>
        <dbReference type="ARBA" id="ARBA00025783"/>
    </source>
</evidence>
<sequence>MASTQVLNGGPKDVGKVKKKKKKKNRKQQQQQQLISPNPQTTGEDTIAETVPQLFELTDECHHYTARNQIEYDIQKYWEQRYSIWSLYDDGIYMTDDAWFGVTPEPVANQVAKDFAALVPASRTVLIDMFAGAGGNVIAFALSQRWSGIIAIEKNPSVLACAYHNAQIYGVADRITWVNDDSFAYLTSNASSLDPSTTAVFASPPWGGPGYRDDEIFNLSKMQPYPLGRIHDAIRTMDAALYLPRQSDVRQVARLAPEGKKIEVVQYCMMGASKAMVAYIPAASPPS</sequence>
<proteinExistence type="inferred from homology"/>
<comment type="catalytic activity">
    <reaction evidence="6">
        <text>a 5'-end (N(7)-methyl 5'-triphosphoguanosine)-ribonucleoside in snRNA + S-adenosyl-L-methionine = a 5'-end (N(2),N(7)-dimethyl 5'-triphosphoguanosine)-ribonucleoside in snRNA + S-adenosyl-L-homocysteine + H(+)</text>
        <dbReference type="Rhea" id="RHEA:78471"/>
        <dbReference type="Rhea" id="RHEA-COMP:19085"/>
        <dbReference type="Rhea" id="RHEA-COMP:19087"/>
        <dbReference type="ChEBI" id="CHEBI:15378"/>
        <dbReference type="ChEBI" id="CHEBI:57856"/>
        <dbReference type="ChEBI" id="CHEBI:59789"/>
        <dbReference type="ChEBI" id="CHEBI:156461"/>
        <dbReference type="ChEBI" id="CHEBI:172880"/>
    </reaction>
    <physiologicalReaction direction="left-to-right" evidence="6">
        <dbReference type="Rhea" id="RHEA:78472"/>
    </physiologicalReaction>
</comment>
<accession>A0AAD9WCN3</accession>
<evidence type="ECO:0000256" key="5">
    <source>
        <dbReference type="ARBA" id="ARBA00048763"/>
    </source>
</evidence>
<name>A0AAD9WCN3_9HELO</name>
<dbReference type="FunFam" id="3.40.50.150:FF:000270">
    <property type="entry name" value="RNA methylase family protein"/>
    <property type="match status" value="1"/>
</dbReference>
<dbReference type="GO" id="GO:0071164">
    <property type="term" value="F:RNA cap trimethylguanosine synthase activity"/>
    <property type="evidence" value="ECO:0007669"/>
    <property type="project" value="TreeGrafter"/>
</dbReference>
<dbReference type="GO" id="GO:0005634">
    <property type="term" value="C:nucleus"/>
    <property type="evidence" value="ECO:0007669"/>
    <property type="project" value="TreeGrafter"/>
</dbReference>
<gene>
    <name evidence="9" type="ORF">QTJ16_003832</name>
</gene>
<feature type="compositionally biased region" description="Basic residues" evidence="8">
    <location>
        <begin position="17"/>
        <end position="27"/>
    </location>
</feature>
<evidence type="ECO:0000256" key="6">
    <source>
        <dbReference type="ARBA" id="ARBA00049075"/>
    </source>
</evidence>
<evidence type="ECO:0000256" key="1">
    <source>
        <dbReference type="ARBA" id="ARBA00018517"/>
    </source>
</evidence>
<dbReference type="AlphaFoldDB" id="A0AAD9WCN3"/>
<feature type="region of interest" description="Disordered" evidence="8">
    <location>
        <begin position="1"/>
        <end position="45"/>
    </location>
</feature>
<evidence type="ECO:0000256" key="8">
    <source>
        <dbReference type="SAM" id="MobiDB-lite"/>
    </source>
</evidence>
<comment type="similarity">
    <text evidence="2">Belongs to the methyltransferase superfamily. Trimethylguanosine synthase family.</text>
</comment>
<dbReference type="EMBL" id="JAUBYV010000005">
    <property type="protein sequence ID" value="KAK2626657.1"/>
    <property type="molecule type" value="Genomic_DNA"/>
</dbReference>
<comment type="catalytic activity">
    <reaction evidence="4">
        <text>a 5'-end (N(7)-methyl 5'-triphosphoguanosine)-ribonucleoside in snoRNA + S-adenosyl-L-methionine = a 5'-end (N(2),N(7)-dimethyl 5'-triphosphoguanosine)-ribonucleoside in snoRNA + S-adenosyl-L-homocysteine + H(+)</text>
        <dbReference type="Rhea" id="RHEA:78475"/>
        <dbReference type="Rhea" id="RHEA-COMP:19086"/>
        <dbReference type="Rhea" id="RHEA-COMP:19088"/>
        <dbReference type="ChEBI" id="CHEBI:15378"/>
        <dbReference type="ChEBI" id="CHEBI:57856"/>
        <dbReference type="ChEBI" id="CHEBI:59789"/>
        <dbReference type="ChEBI" id="CHEBI:156461"/>
        <dbReference type="ChEBI" id="CHEBI:172880"/>
    </reaction>
    <physiologicalReaction direction="left-to-right" evidence="4">
        <dbReference type="Rhea" id="RHEA:78476"/>
    </physiologicalReaction>
</comment>
<dbReference type="PANTHER" id="PTHR14741:SF32">
    <property type="entry name" value="TRIMETHYLGUANOSINE SYNTHASE"/>
    <property type="match status" value="1"/>
</dbReference>
<dbReference type="InterPro" id="IPR029063">
    <property type="entry name" value="SAM-dependent_MTases_sf"/>
</dbReference>
<dbReference type="SUPFAM" id="SSF53335">
    <property type="entry name" value="S-adenosyl-L-methionine-dependent methyltransferases"/>
    <property type="match status" value="1"/>
</dbReference>
<keyword evidence="10" id="KW-1185">Reference proteome</keyword>
<evidence type="ECO:0000313" key="10">
    <source>
        <dbReference type="Proteomes" id="UP001285354"/>
    </source>
</evidence>
<comment type="caution">
    <text evidence="9">The sequence shown here is derived from an EMBL/GenBank/DDBJ whole genome shotgun (WGS) entry which is preliminary data.</text>
</comment>
<comment type="catalytic activity">
    <reaction evidence="5">
        <text>a 5'-end (N(2),N(7)-dimethyl 5'-triphosphoguanosine)-ribonucleoside in snRNA + S-adenosyl-L-methionine = a 5'-end (N(2),N(2),N(7)-trimethyl 5'-triphosphoguanosine)-ribonucleoside in snRNA + S-adenosyl-L-homocysteine + H(+)</text>
        <dbReference type="Rhea" id="RHEA:78479"/>
        <dbReference type="Rhea" id="RHEA-COMP:19087"/>
        <dbReference type="Rhea" id="RHEA-COMP:19089"/>
        <dbReference type="ChEBI" id="CHEBI:15378"/>
        <dbReference type="ChEBI" id="CHEBI:57856"/>
        <dbReference type="ChEBI" id="CHEBI:59789"/>
        <dbReference type="ChEBI" id="CHEBI:167623"/>
        <dbReference type="ChEBI" id="CHEBI:172880"/>
    </reaction>
    <physiologicalReaction direction="left-to-right" evidence="5">
        <dbReference type="Rhea" id="RHEA:78480"/>
    </physiologicalReaction>
</comment>
<dbReference type="Gene3D" id="3.40.50.150">
    <property type="entry name" value="Vaccinia Virus protein VP39"/>
    <property type="match status" value="1"/>
</dbReference>
<reference evidence="9" key="1">
    <citation type="submission" date="2023-06" db="EMBL/GenBank/DDBJ databases">
        <title>Draft genome of Marssonina rosae.</title>
        <authorList>
            <person name="Cheng Q."/>
        </authorList>
    </citation>
    <scope>NUCLEOTIDE SEQUENCE</scope>
    <source>
        <strain evidence="9">R4</strain>
    </source>
</reference>
<evidence type="ECO:0000256" key="4">
    <source>
        <dbReference type="ARBA" id="ARBA00048740"/>
    </source>
</evidence>
<comment type="catalytic activity">
    <reaction evidence="3">
        <text>a 5'-end (N(2),N(7)-dimethyl 5'-triphosphoguanosine)-ribonucleoside in snoRNA + S-adenosyl-L-methionine = a 5'-end (N(2),N(2),N(7)-trimethyl 5'-triphosphoguanosine)-ribonucleoside in snoRNA + S-adenosyl-L-homocysteine + H(+)</text>
        <dbReference type="Rhea" id="RHEA:78507"/>
        <dbReference type="Rhea" id="RHEA-COMP:19088"/>
        <dbReference type="Rhea" id="RHEA-COMP:19090"/>
        <dbReference type="ChEBI" id="CHEBI:15378"/>
        <dbReference type="ChEBI" id="CHEBI:57856"/>
        <dbReference type="ChEBI" id="CHEBI:59789"/>
        <dbReference type="ChEBI" id="CHEBI:167623"/>
        <dbReference type="ChEBI" id="CHEBI:172880"/>
    </reaction>
    <physiologicalReaction direction="left-to-right" evidence="3">
        <dbReference type="Rhea" id="RHEA:78508"/>
    </physiologicalReaction>
</comment>
<evidence type="ECO:0000256" key="3">
    <source>
        <dbReference type="ARBA" id="ARBA00047418"/>
    </source>
</evidence>